<dbReference type="Proteomes" id="UP000235388">
    <property type="component" value="Unassembled WGS sequence"/>
</dbReference>
<comment type="caution">
    <text evidence="2">The sequence shown here is derived from an EMBL/GenBank/DDBJ whole genome shotgun (WGS) entry which is preliminary data.</text>
</comment>
<accession>A0A2N5U239</accession>
<feature type="compositionally biased region" description="Polar residues" evidence="1">
    <location>
        <begin position="1"/>
        <end position="11"/>
    </location>
</feature>
<sequence length="610" mass="67711">MDGNPGKNNNYDLGYDHPPPENQHQDTWYNPNAYGGQRCYNESDHLPNGIELANNYHCLGMGPDMRNWTIPTVPSLSVGNTHRNLAGERSPAPATRYPGGDRTPAAERTPATDRTPAAERTPVTERTPTAERTPAGEEHTPASNRLPAAERRAGRMIAQRASVRKPNQTRAEIEAANELADIKRAEKARQMAANAEAKRQKTSQKEARAALKTAEPPPEPRFLWTDNGSLEALRFIKALKEEFDQLSIARPGYIKWGPFVLKYTGETKEDHFLIKELSNEVIFRRYNALITQYKVVEDSLSHSGSGGLYETLLKHNMDEDIYHFIVEMHGDNVATNGGQMQELDNPYKNMVATHTNNAEFDNEPSRPASFTTGAGVPPVNPDPAATSMSTDPSFVQASCSGATSGSAAHAVVPASGDDASDFQPLVPMAASGDPVPPGLAASTTTPASGAEAPPPARRGPGMSRRRGRTEEIKPNDTVSASVLLMMQKSQETTRQWMADEQKRAEEARAEANLLEIKREDARMHQRILEDRKLELAQSKYEEDRKNREADRKEERQLAQDLRLEEAARYAKAQERMAEERRDQEKLRLDQERSRQAFETAMLSLLGNIGK</sequence>
<dbReference type="EMBL" id="PGCJ01000339">
    <property type="protein sequence ID" value="PLW31804.1"/>
    <property type="molecule type" value="Genomic_DNA"/>
</dbReference>
<dbReference type="AlphaFoldDB" id="A0A2N5U239"/>
<evidence type="ECO:0000256" key="1">
    <source>
        <dbReference type="SAM" id="MobiDB-lite"/>
    </source>
</evidence>
<organism evidence="2 3">
    <name type="scientific">Puccinia coronata f. sp. avenae</name>
    <dbReference type="NCBI Taxonomy" id="200324"/>
    <lineage>
        <taxon>Eukaryota</taxon>
        <taxon>Fungi</taxon>
        <taxon>Dikarya</taxon>
        <taxon>Basidiomycota</taxon>
        <taxon>Pucciniomycotina</taxon>
        <taxon>Pucciniomycetes</taxon>
        <taxon>Pucciniales</taxon>
        <taxon>Pucciniaceae</taxon>
        <taxon>Puccinia</taxon>
    </lineage>
</organism>
<evidence type="ECO:0000313" key="3">
    <source>
        <dbReference type="Proteomes" id="UP000235388"/>
    </source>
</evidence>
<feature type="region of interest" description="Disordered" evidence="1">
    <location>
        <begin position="539"/>
        <end position="592"/>
    </location>
</feature>
<protein>
    <submittedName>
        <fullName evidence="2">Uncharacterized protein</fullName>
    </submittedName>
</protein>
<feature type="region of interest" description="Disordered" evidence="1">
    <location>
        <begin position="195"/>
        <end position="223"/>
    </location>
</feature>
<reference evidence="2 3" key="1">
    <citation type="submission" date="2017-11" db="EMBL/GenBank/DDBJ databases">
        <title>De novo assembly and phasing of dikaryotic genomes from two isolates of Puccinia coronata f. sp. avenae, the causal agent of oat crown rust.</title>
        <authorList>
            <person name="Miller M.E."/>
            <person name="Zhang Y."/>
            <person name="Omidvar V."/>
            <person name="Sperschneider J."/>
            <person name="Schwessinger B."/>
            <person name="Raley C."/>
            <person name="Palmer J.M."/>
            <person name="Garnica D."/>
            <person name="Upadhyaya N."/>
            <person name="Rathjen J."/>
            <person name="Taylor J.M."/>
            <person name="Park R.F."/>
            <person name="Dodds P.N."/>
            <person name="Hirsch C.D."/>
            <person name="Kianian S.F."/>
            <person name="Figueroa M."/>
        </authorList>
    </citation>
    <scope>NUCLEOTIDE SEQUENCE [LARGE SCALE GENOMIC DNA]</scope>
    <source>
        <strain evidence="2">12NC29</strain>
    </source>
</reference>
<feature type="region of interest" description="Disordered" evidence="1">
    <location>
        <begin position="357"/>
        <end position="401"/>
    </location>
</feature>
<keyword evidence="3" id="KW-1185">Reference proteome</keyword>
<evidence type="ECO:0000313" key="2">
    <source>
        <dbReference type="EMBL" id="PLW31804.1"/>
    </source>
</evidence>
<feature type="region of interest" description="Disordered" evidence="1">
    <location>
        <begin position="1"/>
        <end position="30"/>
    </location>
</feature>
<gene>
    <name evidence="2" type="ORF">PCANC_21027</name>
</gene>
<dbReference type="OrthoDB" id="6161073at2759"/>
<feature type="compositionally biased region" description="Polar residues" evidence="1">
    <location>
        <begin position="386"/>
        <end position="396"/>
    </location>
</feature>
<name>A0A2N5U239_9BASI</name>
<feature type="region of interest" description="Disordered" evidence="1">
    <location>
        <begin position="79"/>
        <end position="149"/>
    </location>
</feature>
<feature type="compositionally biased region" description="Basic and acidic residues" evidence="1">
    <location>
        <begin position="196"/>
        <end position="209"/>
    </location>
</feature>
<feature type="compositionally biased region" description="Low complexity" evidence="1">
    <location>
        <begin position="438"/>
        <end position="451"/>
    </location>
</feature>
<feature type="region of interest" description="Disordered" evidence="1">
    <location>
        <begin position="422"/>
        <end position="475"/>
    </location>
</feature>
<proteinExistence type="predicted"/>